<protein>
    <submittedName>
        <fullName evidence="4">Tyrosine-protein phosphatase domain-containing protein</fullName>
    </submittedName>
</protein>
<dbReference type="PRINTS" id="PR00700">
    <property type="entry name" value="PRTYPHPHTASE"/>
</dbReference>
<dbReference type="AlphaFoldDB" id="A0A183CY03"/>
<feature type="domain" description="Tyrosine-protein phosphatase" evidence="1">
    <location>
        <begin position="19"/>
        <end position="112"/>
    </location>
</feature>
<dbReference type="InterPro" id="IPR029021">
    <property type="entry name" value="Prot-tyrosine_phosphatase-like"/>
</dbReference>
<keyword evidence="3" id="KW-1185">Reference proteome</keyword>
<evidence type="ECO:0000313" key="4">
    <source>
        <dbReference type="WBParaSite" id="GPUH_0000134601-mRNA-1"/>
    </source>
</evidence>
<sequence>MENSLEWAKSICRNGLRPLLREFTTVRKYIPKDITTDYFDQNATKNRIALHTQFRYTDVMCIDSTRVVLQGRSKKNNYIHANWVRLPSSRRYICTQGPLDETVEDFWLMIFKVIF</sequence>
<reference evidence="2 3" key="2">
    <citation type="submission" date="2018-11" db="EMBL/GenBank/DDBJ databases">
        <authorList>
            <consortium name="Pathogen Informatics"/>
        </authorList>
    </citation>
    <scope>NUCLEOTIDE SEQUENCE [LARGE SCALE GENOMIC DNA]</scope>
</reference>
<dbReference type="WBParaSite" id="GPUH_0000134601-mRNA-1">
    <property type="protein sequence ID" value="GPUH_0000134601-mRNA-1"/>
    <property type="gene ID" value="GPUH_0000134601"/>
</dbReference>
<dbReference type="InterPro" id="IPR000242">
    <property type="entry name" value="PTP_cat"/>
</dbReference>
<dbReference type="OrthoDB" id="6058203at2759"/>
<dbReference type="Proteomes" id="UP000271098">
    <property type="component" value="Unassembled WGS sequence"/>
</dbReference>
<evidence type="ECO:0000259" key="1">
    <source>
        <dbReference type="PROSITE" id="PS50055"/>
    </source>
</evidence>
<dbReference type="GO" id="GO:0004725">
    <property type="term" value="F:protein tyrosine phosphatase activity"/>
    <property type="evidence" value="ECO:0007669"/>
    <property type="project" value="InterPro"/>
</dbReference>
<reference evidence="4" key="1">
    <citation type="submission" date="2016-06" db="UniProtKB">
        <authorList>
            <consortium name="WormBaseParasite"/>
        </authorList>
    </citation>
    <scope>IDENTIFICATION</scope>
</reference>
<evidence type="ECO:0000313" key="2">
    <source>
        <dbReference type="EMBL" id="VDK29855.1"/>
    </source>
</evidence>
<gene>
    <name evidence="2" type="ORF">GPUH_LOCUS1344</name>
</gene>
<dbReference type="Pfam" id="PF00102">
    <property type="entry name" value="Y_phosphatase"/>
    <property type="match status" value="1"/>
</dbReference>
<dbReference type="Gene3D" id="3.90.190.10">
    <property type="entry name" value="Protein tyrosine phosphatase superfamily"/>
    <property type="match status" value="1"/>
</dbReference>
<evidence type="ECO:0000313" key="3">
    <source>
        <dbReference type="Proteomes" id="UP000271098"/>
    </source>
</evidence>
<accession>A0A183CY03</accession>
<organism evidence="4">
    <name type="scientific">Gongylonema pulchrum</name>
    <dbReference type="NCBI Taxonomy" id="637853"/>
    <lineage>
        <taxon>Eukaryota</taxon>
        <taxon>Metazoa</taxon>
        <taxon>Ecdysozoa</taxon>
        <taxon>Nematoda</taxon>
        <taxon>Chromadorea</taxon>
        <taxon>Rhabditida</taxon>
        <taxon>Spirurina</taxon>
        <taxon>Spiruromorpha</taxon>
        <taxon>Spiruroidea</taxon>
        <taxon>Gongylonematidae</taxon>
        <taxon>Gongylonema</taxon>
    </lineage>
</organism>
<name>A0A183CY03_9BILA</name>
<dbReference type="SUPFAM" id="SSF52799">
    <property type="entry name" value="(Phosphotyrosine protein) phosphatases II"/>
    <property type="match status" value="1"/>
</dbReference>
<dbReference type="PANTHER" id="PTHR46163">
    <property type="entry name" value="TYROSINE-PROTEIN PHOSPHATASE-RELATED"/>
    <property type="match status" value="1"/>
</dbReference>
<dbReference type="EMBL" id="UYRT01001593">
    <property type="protein sequence ID" value="VDK29855.1"/>
    <property type="molecule type" value="Genomic_DNA"/>
</dbReference>
<dbReference type="PROSITE" id="PS50055">
    <property type="entry name" value="TYR_PHOSPHATASE_PTP"/>
    <property type="match status" value="1"/>
</dbReference>
<dbReference type="InterPro" id="IPR052782">
    <property type="entry name" value="Oocyte-zygote_transition_reg"/>
</dbReference>
<proteinExistence type="predicted"/>